<evidence type="ECO:0000313" key="4">
    <source>
        <dbReference type="EMBL" id="KEF60102.1"/>
    </source>
</evidence>
<accession>A0A072PK15</accession>
<keyword evidence="3" id="KW-0732">Signal</keyword>
<feature type="chain" id="PRO_5001681652" description="Extracellular membrane protein CFEM domain-containing protein" evidence="3">
    <location>
        <begin position="26"/>
        <end position="301"/>
    </location>
</feature>
<dbReference type="Proteomes" id="UP000027920">
    <property type="component" value="Unassembled WGS sequence"/>
</dbReference>
<proteinExistence type="predicted"/>
<evidence type="ECO:0000256" key="1">
    <source>
        <dbReference type="SAM" id="MobiDB-lite"/>
    </source>
</evidence>
<organism evidence="4 5">
    <name type="scientific">Exophiala aquamarina CBS 119918</name>
    <dbReference type="NCBI Taxonomy" id="1182545"/>
    <lineage>
        <taxon>Eukaryota</taxon>
        <taxon>Fungi</taxon>
        <taxon>Dikarya</taxon>
        <taxon>Ascomycota</taxon>
        <taxon>Pezizomycotina</taxon>
        <taxon>Eurotiomycetes</taxon>
        <taxon>Chaetothyriomycetidae</taxon>
        <taxon>Chaetothyriales</taxon>
        <taxon>Herpotrichiellaceae</taxon>
        <taxon>Exophiala</taxon>
    </lineage>
</organism>
<evidence type="ECO:0008006" key="6">
    <source>
        <dbReference type="Google" id="ProtNLM"/>
    </source>
</evidence>
<reference evidence="4 5" key="1">
    <citation type="submission" date="2013-03" db="EMBL/GenBank/DDBJ databases">
        <title>The Genome Sequence of Exophiala aquamarina CBS 119918.</title>
        <authorList>
            <consortium name="The Broad Institute Genomics Platform"/>
            <person name="Cuomo C."/>
            <person name="de Hoog S."/>
            <person name="Gorbushina A."/>
            <person name="Walker B."/>
            <person name="Young S.K."/>
            <person name="Zeng Q."/>
            <person name="Gargeya S."/>
            <person name="Fitzgerald M."/>
            <person name="Haas B."/>
            <person name="Abouelleil A."/>
            <person name="Allen A.W."/>
            <person name="Alvarado L."/>
            <person name="Arachchi H.M."/>
            <person name="Berlin A.M."/>
            <person name="Chapman S.B."/>
            <person name="Gainer-Dewar J."/>
            <person name="Goldberg J."/>
            <person name="Griggs A."/>
            <person name="Gujja S."/>
            <person name="Hansen M."/>
            <person name="Howarth C."/>
            <person name="Imamovic A."/>
            <person name="Ireland A."/>
            <person name="Larimer J."/>
            <person name="McCowan C."/>
            <person name="Murphy C."/>
            <person name="Pearson M."/>
            <person name="Poon T.W."/>
            <person name="Priest M."/>
            <person name="Roberts A."/>
            <person name="Saif S."/>
            <person name="Shea T."/>
            <person name="Sisk P."/>
            <person name="Sykes S."/>
            <person name="Wortman J."/>
            <person name="Nusbaum C."/>
            <person name="Birren B."/>
        </authorList>
    </citation>
    <scope>NUCLEOTIDE SEQUENCE [LARGE SCALE GENOMIC DNA]</scope>
    <source>
        <strain evidence="4 5">CBS 119918</strain>
    </source>
</reference>
<evidence type="ECO:0000256" key="2">
    <source>
        <dbReference type="SAM" id="Phobius"/>
    </source>
</evidence>
<sequence>MDSFSYRLLPHVVILALLLPIITQAQTAYQEIFTLDPFSLQQTCVQYCFTTSLSGCTTDVLADAIGCPYNPCDEPFQAVDDCYCRSDLQPAAESFLTSCIKESCTVGDVSGNIASASSLYAGYCTSKGFTAALPAQNTAETTTAGTSGASSSPASRTGTTSAASTGASDGNSTSSTQSSTNNTLTTALGAVGAVAGIAIIIAIICFVKLRKQKKRYPNGGSAPYDVYNRSVVGDSPSTRYLRSQVSSRLSDDAPTIFPHESASVLGEPVNLPRYPASLPSLVSTNRPDESSIGTRRNRPQF</sequence>
<protein>
    <recommendedName>
        <fullName evidence="6">Extracellular membrane protein CFEM domain-containing protein</fullName>
    </recommendedName>
</protein>
<dbReference type="HOGENOM" id="CLU_079098_0_0_1"/>
<keyword evidence="5" id="KW-1185">Reference proteome</keyword>
<dbReference type="VEuPathDB" id="FungiDB:A1O9_04952"/>
<dbReference type="STRING" id="1182545.A0A072PK15"/>
<dbReference type="RefSeq" id="XP_013262692.1">
    <property type="nucleotide sequence ID" value="XM_013407238.1"/>
</dbReference>
<name>A0A072PK15_9EURO</name>
<dbReference type="GeneID" id="25279879"/>
<dbReference type="OrthoDB" id="4149355at2759"/>
<evidence type="ECO:0000256" key="3">
    <source>
        <dbReference type="SAM" id="SignalP"/>
    </source>
</evidence>
<evidence type="ECO:0000313" key="5">
    <source>
        <dbReference type="Proteomes" id="UP000027920"/>
    </source>
</evidence>
<feature type="transmembrane region" description="Helical" evidence="2">
    <location>
        <begin position="184"/>
        <end position="207"/>
    </location>
</feature>
<comment type="caution">
    <text evidence="4">The sequence shown here is derived from an EMBL/GenBank/DDBJ whole genome shotgun (WGS) entry which is preliminary data.</text>
</comment>
<keyword evidence="2" id="KW-0472">Membrane</keyword>
<keyword evidence="2" id="KW-1133">Transmembrane helix</keyword>
<feature type="region of interest" description="Disordered" evidence="1">
    <location>
        <begin position="276"/>
        <end position="301"/>
    </location>
</feature>
<dbReference type="AlphaFoldDB" id="A0A072PK15"/>
<feature type="region of interest" description="Disordered" evidence="1">
    <location>
        <begin position="141"/>
        <end position="180"/>
    </location>
</feature>
<keyword evidence="2" id="KW-0812">Transmembrane</keyword>
<gene>
    <name evidence="4" type="ORF">A1O9_04952</name>
</gene>
<dbReference type="EMBL" id="AMGV01000003">
    <property type="protein sequence ID" value="KEF60102.1"/>
    <property type="molecule type" value="Genomic_DNA"/>
</dbReference>
<feature type="compositionally biased region" description="Polar residues" evidence="1">
    <location>
        <begin position="280"/>
        <end position="294"/>
    </location>
</feature>
<feature type="signal peptide" evidence="3">
    <location>
        <begin position="1"/>
        <end position="25"/>
    </location>
</feature>